<evidence type="ECO:0000259" key="10">
    <source>
        <dbReference type="Pfam" id="PF07715"/>
    </source>
</evidence>
<evidence type="ECO:0000256" key="6">
    <source>
        <dbReference type="ARBA" id="ARBA00023136"/>
    </source>
</evidence>
<reference evidence="11 12" key="1">
    <citation type="submission" date="2019-12" db="EMBL/GenBank/DDBJ databases">
        <authorList>
            <person name="Sun J.-Q."/>
        </authorList>
    </citation>
    <scope>NUCLEOTIDE SEQUENCE [LARGE SCALE GENOMIC DNA]</scope>
    <source>
        <strain evidence="11 12">JCM 17928</strain>
    </source>
</reference>
<evidence type="ECO:0000256" key="3">
    <source>
        <dbReference type="ARBA" id="ARBA00022452"/>
    </source>
</evidence>
<dbReference type="Pfam" id="PF07715">
    <property type="entry name" value="Plug"/>
    <property type="match status" value="1"/>
</dbReference>
<evidence type="ECO:0000256" key="7">
    <source>
        <dbReference type="ARBA" id="ARBA00023237"/>
    </source>
</evidence>
<keyword evidence="3 8" id="KW-1134">Transmembrane beta strand</keyword>
<feature type="signal peptide" evidence="9">
    <location>
        <begin position="1"/>
        <end position="30"/>
    </location>
</feature>
<sequence length="1036" mass="113886">MESKNCLSSKMRTICLSLLLSVLLAPAAFAQQSVVVKGQVISADDGLGLPGVNVMEKGTSNVISADIDGNYQISVSPDATLVFSYIGFSSQEVAVAGQSTINITMQSEASELDEVILVGYGTQKRKVASAATSVVSGKDLQQTNSIDAVGALQGQSSGVSITSTSGQPGAGMLVNIRGTGTAGNSTPLYVVDGVVVDNGISYLDPSVIERIDILKDASAASIYGARAANGVVLVTTKKGSQGKMNVSLNSYTGFQNAYKKLDLLNAREYATIMNEARVNSGFAPLYSQDQINNMVDHNWQDDLFTEDAVKQNHSLFINGGDKKATYATGLSYYGQDGLVGGDNNQSHYDRITFTMNSTYNLIDDHLKVGENFSYARTKSRGVADDGIYSNSIRSFLNTPPNFPTFDENGEYASSSISSDITNPAGLMYYNNFNENKLNRYVGNIFAEASYAGFTYRTSFGVDISDSNYRSFTPEYNLSSVSYNNISSVTQSANQNFSWIWENTLNYKTTLAEKHNIDVLVGMSARERVSEYQSATGQNLIFDDFEHAYLSNATNQQQNTVSGGRTDYNILSYFGRLLYDYDNKYLFTATIRRDGSSEFGPNNKFAVFPSFSAGWNIDQEEFFPKEAFVNSLKLRGSWGQNGNDQFDKGFAYMSTISSYDKNYHFGTGSDELPLVVGSSPDNLSNPDLKWETSEQLDLGFDARLFNDFTLSFDYYDKTTKDWLVLKPTPLIAGAGAPFVNGGDINNKGFEIAAGYSTNMGSDWRITVNANFSHNKNEVTRVATQNGIIYGESNLLFQGIDEINRVEEGQPIGYFYGLQTDGIFQNQAEIDAYAQNGNPIQPNAQPGDVKFVDRNGDGVINADDKTNIGDPNPDYYYGLNVQLNYKAFDFSVYTYGAGGNQNVYGVRDYSRPFFNYTTDIFDRWTGEGTSNSTPRVTYGTTSNGNYTKFSDLYVKDAGFFRIKTVTVGCDLTKLTDALKFATQFRIYASVNNLFTFTKYKGLDPEVGFGNVNQSWARGIDVGYYPQPRTYMIGLSANF</sequence>
<accession>A0A6N8HE07</accession>
<dbReference type="GO" id="GO:0009279">
    <property type="term" value="C:cell outer membrane"/>
    <property type="evidence" value="ECO:0007669"/>
    <property type="project" value="UniProtKB-SubCell"/>
</dbReference>
<keyword evidence="6 8" id="KW-0472">Membrane</keyword>
<evidence type="ECO:0000313" key="11">
    <source>
        <dbReference type="EMBL" id="MUV02857.1"/>
    </source>
</evidence>
<dbReference type="PROSITE" id="PS52016">
    <property type="entry name" value="TONB_DEPENDENT_REC_3"/>
    <property type="match status" value="1"/>
</dbReference>
<evidence type="ECO:0000313" key="12">
    <source>
        <dbReference type="Proteomes" id="UP000433945"/>
    </source>
</evidence>
<keyword evidence="5 9" id="KW-0732">Signal</keyword>
<gene>
    <name evidence="11" type="ORF">GN157_03970</name>
</gene>
<dbReference type="InterPro" id="IPR008969">
    <property type="entry name" value="CarboxyPept-like_regulatory"/>
</dbReference>
<dbReference type="Gene3D" id="2.40.170.20">
    <property type="entry name" value="TonB-dependent receptor, beta-barrel domain"/>
    <property type="match status" value="1"/>
</dbReference>
<evidence type="ECO:0000256" key="1">
    <source>
        <dbReference type="ARBA" id="ARBA00004571"/>
    </source>
</evidence>
<dbReference type="InterPro" id="IPR023997">
    <property type="entry name" value="TonB-dep_OMP_SusC/RagA_CS"/>
</dbReference>
<dbReference type="PANTHER" id="PTHR30069:SF29">
    <property type="entry name" value="HEMOGLOBIN AND HEMOGLOBIN-HAPTOGLOBIN-BINDING PROTEIN 1-RELATED"/>
    <property type="match status" value="1"/>
</dbReference>
<evidence type="ECO:0000256" key="8">
    <source>
        <dbReference type="PROSITE-ProRule" id="PRU01360"/>
    </source>
</evidence>
<dbReference type="InterPro" id="IPR039426">
    <property type="entry name" value="TonB-dep_rcpt-like"/>
</dbReference>
<dbReference type="InterPro" id="IPR036942">
    <property type="entry name" value="Beta-barrel_TonB_sf"/>
</dbReference>
<dbReference type="GO" id="GO:0044718">
    <property type="term" value="P:siderophore transmembrane transport"/>
    <property type="evidence" value="ECO:0007669"/>
    <property type="project" value="TreeGrafter"/>
</dbReference>
<comment type="similarity">
    <text evidence="8">Belongs to the TonB-dependent receptor family.</text>
</comment>
<feature type="chain" id="PRO_5027014203" evidence="9">
    <location>
        <begin position="31"/>
        <end position="1036"/>
    </location>
</feature>
<dbReference type="AlphaFoldDB" id="A0A6N8HE07"/>
<dbReference type="InterPro" id="IPR012910">
    <property type="entry name" value="Plug_dom"/>
</dbReference>
<evidence type="ECO:0000256" key="5">
    <source>
        <dbReference type="ARBA" id="ARBA00022729"/>
    </source>
</evidence>
<protein>
    <submittedName>
        <fullName evidence="11">SusC/RagA family TonB-linked outer membrane protein</fullName>
    </submittedName>
</protein>
<keyword evidence="4 8" id="KW-0812">Transmembrane</keyword>
<keyword evidence="7 8" id="KW-0998">Cell outer membrane</keyword>
<comment type="caution">
    <text evidence="11">The sequence shown here is derived from an EMBL/GenBank/DDBJ whole genome shotgun (WGS) entry which is preliminary data.</text>
</comment>
<organism evidence="11 12">
    <name type="scientific">Flavobacterium rakeshii</name>
    <dbReference type="NCBI Taxonomy" id="1038845"/>
    <lineage>
        <taxon>Bacteria</taxon>
        <taxon>Pseudomonadati</taxon>
        <taxon>Bacteroidota</taxon>
        <taxon>Flavobacteriia</taxon>
        <taxon>Flavobacteriales</taxon>
        <taxon>Flavobacteriaceae</taxon>
        <taxon>Flavobacterium</taxon>
    </lineage>
</organism>
<dbReference type="PANTHER" id="PTHR30069">
    <property type="entry name" value="TONB-DEPENDENT OUTER MEMBRANE RECEPTOR"/>
    <property type="match status" value="1"/>
</dbReference>
<dbReference type="OrthoDB" id="9768177at2"/>
<dbReference type="EMBL" id="WOWP01000013">
    <property type="protein sequence ID" value="MUV02857.1"/>
    <property type="molecule type" value="Genomic_DNA"/>
</dbReference>
<dbReference type="Pfam" id="PF13715">
    <property type="entry name" value="CarbopepD_reg_2"/>
    <property type="match status" value="1"/>
</dbReference>
<dbReference type="InterPro" id="IPR037066">
    <property type="entry name" value="Plug_dom_sf"/>
</dbReference>
<dbReference type="Gene3D" id="2.170.130.10">
    <property type="entry name" value="TonB-dependent receptor, plug domain"/>
    <property type="match status" value="1"/>
</dbReference>
<evidence type="ECO:0000256" key="2">
    <source>
        <dbReference type="ARBA" id="ARBA00022448"/>
    </source>
</evidence>
<name>A0A6N8HE07_9FLAO</name>
<comment type="subcellular location">
    <subcellularLocation>
        <location evidence="1 8">Cell outer membrane</location>
        <topology evidence="1 8">Multi-pass membrane protein</topology>
    </subcellularLocation>
</comment>
<dbReference type="SUPFAM" id="SSF49464">
    <property type="entry name" value="Carboxypeptidase regulatory domain-like"/>
    <property type="match status" value="1"/>
</dbReference>
<dbReference type="SUPFAM" id="SSF56935">
    <property type="entry name" value="Porins"/>
    <property type="match status" value="1"/>
</dbReference>
<keyword evidence="12" id="KW-1185">Reference proteome</keyword>
<keyword evidence="2 8" id="KW-0813">Transport</keyword>
<dbReference type="Proteomes" id="UP000433945">
    <property type="component" value="Unassembled WGS sequence"/>
</dbReference>
<dbReference type="NCBIfam" id="TIGR04057">
    <property type="entry name" value="SusC_RagA_signa"/>
    <property type="match status" value="1"/>
</dbReference>
<proteinExistence type="inferred from homology"/>
<dbReference type="InterPro" id="IPR023996">
    <property type="entry name" value="TonB-dep_OMP_SusC/RagA"/>
</dbReference>
<dbReference type="NCBIfam" id="TIGR04056">
    <property type="entry name" value="OMP_RagA_SusC"/>
    <property type="match status" value="1"/>
</dbReference>
<evidence type="ECO:0000256" key="9">
    <source>
        <dbReference type="SAM" id="SignalP"/>
    </source>
</evidence>
<dbReference type="RefSeq" id="WP_157481819.1">
    <property type="nucleotide sequence ID" value="NZ_WOWP01000013.1"/>
</dbReference>
<feature type="domain" description="TonB-dependent receptor plug" evidence="10">
    <location>
        <begin position="128"/>
        <end position="231"/>
    </location>
</feature>
<dbReference type="GO" id="GO:0015344">
    <property type="term" value="F:siderophore uptake transmembrane transporter activity"/>
    <property type="evidence" value="ECO:0007669"/>
    <property type="project" value="TreeGrafter"/>
</dbReference>
<evidence type="ECO:0000256" key="4">
    <source>
        <dbReference type="ARBA" id="ARBA00022692"/>
    </source>
</evidence>
<dbReference type="Gene3D" id="2.60.40.1120">
    <property type="entry name" value="Carboxypeptidase-like, regulatory domain"/>
    <property type="match status" value="1"/>
</dbReference>